<gene>
    <name evidence="1" type="ORF">ACH5RR_001105</name>
</gene>
<evidence type="ECO:0000313" key="1">
    <source>
        <dbReference type="EMBL" id="KAL3537739.1"/>
    </source>
</evidence>
<evidence type="ECO:0000313" key="2">
    <source>
        <dbReference type="Proteomes" id="UP001630127"/>
    </source>
</evidence>
<name>A0ABD3B3N2_9GENT</name>
<dbReference type="Proteomes" id="UP001630127">
    <property type="component" value="Unassembled WGS sequence"/>
</dbReference>
<comment type="caution">
    <text evidence="1">The sequence shown here is derived from an EMBL/GenBank/DDBJ whole genome shotgun (WGS) entry which is preliminary data.</text>
</comment>
<organism evidence="1 2">
    <name type="scientific">Cinchona calisaya</name>
    <dbReference type="NCBI Taxonomy" id="153742"/>
    <lineage>
        <taxon>Eukaryota</taxon>
        <taxon>Viridiplantae</taxon>
        <taxon>Streptophyta</taxon>
        <taxon>Embryophyta</taxon>
        <taxon>Tracheophyta</taxon>
        <taxon>Spermatophyta</taxon>
        <taxon>Magnoliopsida</taxon>
        <taxon>eudicotyledons</taxon>
        <taxon>Gunneridae</taxon>
        <taxon>Pentapetalae</taxon>
        <taxon>asterids</taxon>
        <taxon>lamiids</taxon>
        <taxon>Gentianales</taxon>
        <taxon>Rubiaceae</taxon>
        <taxon>Cinchonoideae</taxon>
        <taxon>Cinchoneae</taxon>
        <taxon>Cinchona</taxon>
    </lineage>
</organism>
<accession>A0ABD3B3N2</accession>
<keyword evidence="2" id="KW-1185">Reference proteome</keyword>
<dbReference type="AlphaFoldDB" id="A0ABD3B3N2"/>
<sequence length="86" mass="10043">MTTFTSLRSLREPNSENFNDNLHRLEKLLETQLAMVMFKELTTSDKKYLLIVDHDGDEVTQLLVHDPTHGNFAGDWPSQNRLHFDE</sequence>
<reference evidence="1 2" key="1">
    <citation type="submission" date="2024-11" db="EMBL/GenBank/DDBJ databases">
        <title>A near-complete genome assembly of Cinchona calisaya.</title>
        <authorList>
            <person name="Lian D.C."/>
            <person name="Zhao X.W."/>
            <person name="Wei L."/>
        </authorList>
    </citation>
    <scope>NUCLEOTIDE SEQUENCE [LARGE SCALE GENOMIC DNA]</scope>
    <source>
        <tissue evidence="1">Nenye</tissue>
    </source>
</reference>
<protein>
    <submittedName>
        <fullName evidence="1">Uncharacterized protein</fullName>
    </submittedName>
</protein>
<proteinExistence type="predicted"/>
<dbReference type="EMBL" id="JBJUIK010000001">
    <property type="protein sequence ID" value="KAL3537739.1"/>
    <property type="molecule type" value="Genomic_DNA"/>
</dbReference>